<evidence type="ECO:0000256" key="7">
    <source>
        <dbReference type="ARBA" id="ARBA00023002"/>
    </source>
</evidence>
<evidence type="ECO:0000259" key="16">
    <source>
        <dbReference type="Pfam" id="PF03712"/>
    </source>
</evidence>
<dbReference type="PANTHER" id="PTHR10680">
    <property type="entry name" value="PEPTIDYL-GLYCINE ALPHA-AMIDATING MONOOXYGENASE"/>
    <property type="match status" value="1"/>
</dbReference>
<evidence type="ECO:0000256" key="5">
    <source>
        <dbReference type="ARBA" id="ARBA00022723"/>
    </source>
</evidence>
<evidence type="ECO:0000256" key="10">
    <source>
        <dbReference type="ARBA" id="ARBA00023157"/>
    </source>
</evidence>
<protein>
    <recommendedName>
        <fullName evidence="3">peptidylglycine monooxygenase</fullName>
        <ecNumber evidence="3">1.14.17.3</ecNumber>
    </recommendedName>
</protein>
<dbReference type="GO" id="GO:0016020">
    <property type="term" value="C:membrane"/>
    <property type="evidence" value="ECO:0007669"/>
    <property type="project" value="InterPro"/>
</dbReference>
<keyword evidence="7" id="KW-0560">Oxidoreductase</keyword>
<dbReference type="AlphaFoldDB" id="A0A1A9WI66"/>
<evidence type="ECO:0000256" key="9">
    <source>
        <dbReference type="ARBA" id="ARBA00023033"/>
    </source>
</evidence>
<dbReference type="GO" id="GO:0006518">
    <property type="term" value="P:peptide metabolic process"/>
    <property type="evidence" value="ECO:0007669"/>
    <property type="project" value="InterPro"/>
</dbReference>
<dbReference type="SUPFAM" id="SSF49742">
    <property type="entry name" value="PHM/PNGase F"/>
    <property type="match status" value="2"/>
</dbReference>
<evidence type="ECO:0000259" key="15">
    <source>
        <dbReference type="Pfam" id="PF01082"/>
    </source>
</evidence>
<dbReference type="FunFam" id="2.60.120.230:FF:000002">
    <property type="entry name" value="Peptidyl-glycine alpha-amidating monooxygenase B"/>
    <property type="match status" value="1"/>
</dbReference>
<feature type="domain" description="Copper type II ascorbate-dependent monooxygenase C-terminal" evidence="16">
    <location>
        <begin position="202"/>
        <end position="350"/>
    </location>
</feature>
<evidence type="ECO:0000256" key="13">
    <source>
        <dbReference type="PIRSR" id="PIRSR600720-2"/>
    </source>
</evidence>
<dbReference type="GO" id="GO:0005507">
    <property type="term" value="F:copper ion binding"/>
    <property type="evidence" value="ECO:0007669"/>
    <property type="project" value="InterPro"/>
</dbReference>
<evidence type="ECO:0000256" key="6">
    <source>
        <dbReference type="ARBA" id="ARBA00022729"/>
    </source>
</evidence>
<dbReference type="InterPro" id="IPR008977">
    <property type="entry name" value="PHM/PNGase_F_dom_sf"/>
</dbReference>
<dbReference type="PRINTS" id="PR00790">
    <property type="entry name" value="PAMONOXGNASE"/>
</dbReference>
<feature type="binding site" evidence="13">
    <location>
        <position position="173"/>
    </location>
    <ligand>
        <name>Cu(2+)</name>
        <dbReference type="ChEBI" id="CHEBI:29036"/>
        <label>1</label>
        <note>catalytic</note>
    </ligand>
</feature>
<comment type="cofactor">
    <cofactor evidence="13">
        <name>Cu(2+)</name>
        <dbReference type="ChEBI" id="CHEBI:29036"/>
    </cofactor>
    <text evidence="13">Binds 2 Cu(2+) ions per subunit.</text>
</comment>
<dbReference type="Pfam" id="PF01082">
    <property type="entry name" value="Cu2_monooxygen"/>
    <property type="match status" value="1"/>
</dbReference>
<evidence type="ECO:0000256" key="3">
    <source>
        <dbReference type="ARBA" id="ARBA00012689"/>
    </source>
</evidence>
<organism evidence="17 18">
    <name type="scientific">Glossina brevipalpis</name>
    <dbReference type="NCBI Taxonomy" id="37001"/>
    <lineage>
        <taxon>Eukaryota</taxon>
        <taxon>Metazoa</taxon>
        <taxon>Ecdysozoa</taxon>
        <taxon>Arthropoda</taxon>
        <taxon>Hexapoda</taxon>
        <taxon>Insecta</taxon>
        <taxon>Pterygota</taxon>
        <taxon>Neoptera</taxon>
        <taxon>Endopterygota</taxon>
        <taxon>Diptera</taxon>
        <taxon>Brachycera</taxon>
        <taxon>Muscomorpha</taxon>
        <taxon>Hippoboscoidea</taxon>
        <taxon>Glossinidae</taxon>
        <taxon>Glossina</taxon>
    </lineage>
</organism>
<keyword evidence="10 14" id="KW-1015">Disulfide bond</keyword>
<dbReference type="PROSITE" id="PS00085">
    <property type="entry name" value="CU2_MONOOXYGENASE_2"/>
    <property type="match status" value="1"/>
</dbReference>
<evidence type="ECO:0000256" key="8">
    <source>
        <dbReference type="ARBA" id="ARBA00023008"/>
    </source>
</evidence>
<dbReference type="PANTHER" id="PTHR10680:SF14">
    <property type="entry name" value="PEPTIDYL-GLYCINE ALPHA-AMIDATING MONOOXYGENASE"/>
    <property type="match status" value="1"/>
</dbReference>
<evidence type="ECO:0000256" key="12">
    <source>
        <dbReference type="ARBA" id="ARBA00048431"/>
    </source>
</evidence>
<keyword evidence="9" id="KW-0503">Monooxygenase</keyword>
<dbReference type="InterPro" id="IPR000323">
    <property type="entry name" value="Cu2_ascorb_mOase_N"/>
</dbReference>
<proteinExistence type="inferred from homology"/>
<feature type="disulfide bond" evidence="14">
    <location>
        <begin position="226"/>
        <end position="338"/>
    </location>
</feature>
<evidence type="ECO:0000313" key="17">
    <source>
        <dbReference type="EnsemblMetazoa" id="GBRI020702-PA"/>
    </source>
</evidence>
<feature type="disulfide bond" evidence="14">
    <location>
        <begin position="298"/>
        <end position="319"/>
    </location>
</feature>
<dbReference type="GO" id="GO:0004504">
    <property type="term" value="F:peptidylglycine monooxygenase activity"/>
    <property type="evidence" value="ECO:0007669"/>
    <property type="project" value="UniProtKB-EC"/>
</dbReference>
<feature type="binding site" evidence="13">
    <location>
        <position position="244"/>
    </location>
    <ligand>
        <name>Cu(2+)</name>
        <dbReference type="ChEBI" id="CHEBI:29036"/>
        <label>2</label>
        <note>catalytic</note>
    </ligand>
</feature>
<evidence type="ECO:0000256" key="14">
    <source>
        <dbReference type="PIRSR" id="PIRSR600720-3"/>
    </source>
</evidence>
<dbReference type="Proteomes" id="UP000091820">
    <property type="component" value="Unassembled WGS sequence"/>
</dbReference>
<comment type="similarity">
    <text evidence="2">Belongs to the copper type II ascorbate-dependent monooxygenase family.</text>
</comment>
<keyword evidence="5 13" id="KW-0479">Metal-binding</keyword>
<feature type="binding site" evidence="13">
    <location>
        <position position="318"/>
    </location>
    <ligand>
        <name>Cu(2+)</name>
        <dbReference type="ChEBI" id="CHEBI:29036"/>
        <label>1</label>
        <note>catalytic</note>
    </ligand>
</feature>
<name>A0A1A9WI66_9MUSC</name>
<reference evidence="18" key="1">
    <citation type="submission" date="2014-03" db="EMBL/GenBank/DDBJ databases">
        <authorList>
            <person name="Aksoy S."/>
            <person name="Warren W."/>
            <person name="Wilson R.K."/>
        </authorList>
    </citation>
    <scope>NUCLEOTIDE SEQUENCE [LARGE SCALE GENOMIC DNA]</scope>
    <source>
        <strain evidence="18">IAEA</strain>
    </source>
</reference>
<evidence type="ECO:0000256" key="2">
    <source>
        <dbReference type="ARBA" id="ARBA00010676"/>
    </source>
</evidence>
<comment type="subcellular location">
    <subcellularLocation>
        <location evidence="1">Secreted</location>
    </subcellularLocation>
</comment>
<sequence length="366" mass="41509">MSFLRDNNTNFLVLVAFVLFARFLQLTYGLVSDIYYNSVYSAQKQQPQEVGKFPLLMPNVHPNTPELYLCTPVKIDFTKSYHIVGYEPNATMNTAHHMLIYGCGEPGTRHAVWNCGEMARSTTEKTASPCDASSSSQILYAWARDAPKLQLPEGVGFRVGQNSPIKYIVLQVHYARIDKFKDGSTDDSGVFLHYTEKPLTKLAGVLLMGTAGMIPAMSTEHMETACEIRENKTIHPFAYRTHTHNLGKVVAGYKVRSDTRGLQHWTQLGKRNPLTPQMFYPVNNNETIIRGDIIAARCTMKSNRKRITEIGATNNDEMCNFYLMYYVENDEPLEMKYCFTQGPPVYYWKNPDTGLNNVPNIEASRL</sequence>
<evidence type="ECO:0000256" key="4">
    <source>
        <dbReference type="ARBA" id="ARBA00022525"/>
    </source>
</evidence>
<dbReference type="InterPro" id="IPR000720">
    <property type="entry name" value="PHM/PAL"/>
</dbReference>
<dbReference type="InterPro" id="IPR024548">
    <property type="entry name" value="Cu2_monoox_C"/>
</dbReference>
<dbReference type="Gene3D" id="2.60.120.230">
    <property type="match status" value="1"/>
</dbReference>
<feature type="binding site" evidence="13">
    <location>
        <position position="242"/>
    </location>
    <ligand>
        <name>Cu(2+)</name>
        <dbReference type="ChEBI" id="CHEBI:29036"/>
        <label>2</label>
        <note>catalytic</note>
    </ligand>
</feature>
<comment type="catalytic activity">
    <reaction evidence="12">
        <text>a [peptide]-C-terminal glycine + 2 L-ascorbate + O2 = a [peptide]-C-terminal (2S)-2-hydroxyglycine + 2 monodehydro-L-ascorbate radical + H2O</text>
        <dbReference type="Rhea" id="RHEA:21452"/>
        <dbReference type="Rhea" id="RHEA-COMP:13486"/>
        <dbReference type="Rhea" id="RHEA-COMP:15321"/>
        <dbReference type="ChEBI" id="CHEBI:15377"/>
        <dbReference type="ChEBI" id="CHEBI:15379"/>
        <dbReference type="ChEBI" id="CHEBI:38290"/>
        <dbReference type="ChEBI" id="CHEBI:59513"/>
        <dbReference type="ChEBI" id="CHEBI:137000"/>
        <dbReference type="ChEBI" id="CHEBI:142768"/>
        <dbReference type="EC" id="1.14.17.3"/>
    </reaction>
</comment>
<keyword evidence="6" id="KW-0732">Signal</keyword>
<evidence type="ECO:0000256" key="11">
    <source>
        <dbReference type="ARBA" id="ARBA00023180"/>
    </source>
</evidence>
<dbReference type="InterPro" id="IPR014784">
    <property type="entry name" value="Cu2_ascorb_mOase-like_C"/>
</dbReference>
<keyword evidence="18" id="KW-1185">Reference proteome</keyword>
<feature type="binding site" evidence="13">
    <location>
        <position position="97"/>
    </location>
    <ligand>
        <name>Cu(2+)</name>
        <dbReference type="ChEBI" id="CHEBI:29036"/>
        <label>1</label>
        <note>catalytic</note>
    </ligand>
</feature>
<dbReference type="Gene3D" id="2.60.120.310">
    <property type="entry name" value="Copper type II, ascorbate-dependent monooxygenase, N-terminal domain"/>
    <property type="match status" value="1"/>
</dbReference>
<reference evidence="17" key="2">
    <citation type="submission" date="2020-05" db="UniProtKB">
        <authorList>
            <consortium name="EnsemblMetazoa"/>
        </authorList>
    </citation>
    <scope>IDENTIFICATION</scope>
    <source>
        <strain evidence="17">IAEA</strain>
    </source>
</reference>
<keyword evidence="8 13" id="KW-0186">Copper</keyword>
<dbReference type="EC" id="1.14.17.3" evidence="3"/>
<evidence type="ECO:0000313" key="18">
    <source>
        <dbReference type="Proteomes" id="UP000091820"/>
    </source>
</evidence>
<keyword evidence="11" id="KW-0325">Glycoprotein</keyword>
<feature type="disulfide bond" evidence="14">
    <location>
        <begin position="103"/>
        <end position="130"/>
    </location>
</feature>
<dbReference type="GO" id="GO:0005576">
    <property type="term" value="C:extracellular region"/>
    <property type="evidence" value="ECO:0007669"/>
    <property type="project" value="UniProtKB-SubCell"/>
</dbReference>
<keyword evidence="4" id="KW-0964">Secreted</keyword>
<feature type="disulfide bond" evidence="14">
    <location>
        <begin position="70"/>
        <end position="115"/>
    </location>
</feature>
<dbReference type="FunFam" id="2.60.120.310:FF:000005">
    <property type="entry name" value="Peptidylglycine alpha-hydroxylating monooxygenase"/>
    <property type="match status" value="1"/>
</dbReference>
<evidence type="ECO:0000256" key="1">
    <source>
        <dbReference type="ARBA" id="ARBA00004613"/>
    </source>
</evidence>
<dbReference type="EnsemblMetazoa" id="GBRI020702-RA">
    <property type="protein sequence ID" value="GBRI020702-PA"/>
    <property type="gene ID" value="GBRI020702"/>
</dbReference>
<dbReference type="STRING" id="37001.A0A1A9WI66"/>
<feature type="domain" description="Copper type II ascorbate-dependent monooxygenase N-terminal" evidence="15">
    <location>
        <begin position="54"/>
        <end position="180"/>
    </location>
</feature>
<dbReference type="Pfam" id="PF03712">
    <property type="entry name" value="Cu2_monoox_C"/>
    <property type="match status" value="1"/>
</dbReference>
<dbReference type="VEuPathDB" id="VectorBase:GBRI020702"/>
<accession>A0A1A9WI66</accession>
<feature type="binding site" evidence="13">
    <location>
        <position position="96"/>
    </location>
    <ligand>
        <name>Cu(2+)</name>
        <dbReference type="ChEBI" id="CHEBI:29036"/>
        <label>1</label>
        <note>catalytic</note>
    </ligand>
</feature>
<dbReference type="InterPro" id="IPR036939">
    <property type="entry name" value="Cu2_ascorb_mOase_N_sf"/>
</dbReference>
<dbReference type="InterPro" id="IPR014783">
    <property type="entry name" value="Cu2_ascorb_mOase_CS-2"/>
</dbReference>